<keyword evidence="1" id="KW-1133">Transmembrane helix</keyword>
<dbReference type="Pfam" id="PF18153">
    <property type="entry name" value="Cap15_CD_rec"/>
    <property type="match status" value="1"/>
</dbReference>
<feature type="domain" description="CD-NTase-associated protein 15" evidence="2">
    <location>
        <begin position="68"/>
        <end position="194"/>
    </location>
</feature>
<gene>
    <name evidence="3" type="ORF">C9940_00970</name>
</gene>
<dbReference type="EMBL" id="PYVN01000005">
    <property type="protein sequence ID" value="PTB86779.1"/>
    <property type="molecule type" value="Genomic_DNA"/>
</dbReference>
<sequence>MTFQRIHITAFVGLAAVIWLIVLLCQGTDVGWDHSRPFSIVVSCLVGAGLLFEFVLWKLPLFHGWFFKRPDIRGTWEVEIQSSYVRPETNERVPPIKCYMGVTQTLSVLHMHLMTPESESWLIADHVRPSPNGNGFQIIGVYTNEPNVHLRDERISEMHQGALIIETHGPSNKPITLTAKYWTDRKTTGTMEFRERHSKVYTRFLDAKNAFESSNDAAVVSGEKES</sequence>
<keyword evidence="1" id="KW-0472">Membrane</keyword>
<evidence type="ECO:0000313" key="3">
    <source>
        <dbReference type="EMBL" id="PTB86779.1"/>
    </source>
</evidence>
<evidence type="ECO:0000256" key="1">
    <source>
        <dbReference type="SAM" id="Phobius"/>
    </source>
</evidence>
<accession>A0A2T4CZ12</accession>
<keyword evidence="1" id="KW-0812">Transmembrane</keyword>
<proteinExistence type="predicted"/>
<reference evidence="3" key="1">
    <citation type="submission" date="2018-03" db="EMBL/GenBank/DDBJ databases">
        <title>Cross-interface Injection: A General Nanoliter Liquid Handling Method Applied to Single Cells Genome Amplification Automated Nanoliter Liquid Handling Applied to Single Cell Multiple Displacement Amplification.</title>
        <authorList>
            <person name="Yun J."/>
            <person name="Xu P."/>
            <person name="Xu J."/>
            <person name="Dai X."/>
            <person name="Wang Y."/>
            <person name="Zheng X."/>
            <person name="Cao C."/>
            <person name="Yi Q."/>
            <person name="Zhu Y."/>
            <person name="Wang L."/>
            <person name="Dong Z."/>
            <person name="Huang Y."/>
            <person name="Huang L."/>
            <person name="Du W."/>
        </authorList>
    </citation>
    <scope>NUCLEOTIDE SEQUENCE [LARGE SCALE GENOMIC DNA]</scope>
    <source>
        <strain evidence="3">Z-D3-2</strain>
    </source>
</reference>
<organism evidence="3">
    <name type="scientific">Pseudidiomarina aestuarii</name>
    <dbReference type="NCBI Taxonomy" id="624146"/>
    <lineage>
        <taxon>Bacteria</taxon>
        <taxon>Pseudomonadati</taxon>
        <taxon>Pseudomonadota</taxon>
        <taxon>Gammaproteobacteria</taxon>
        <taxon>Alteromonadales</taxon>
        <taxon>Idiomarinaceae</taxon>
        <taxon>Pseudidiomarina</taxon>
    </lineage>
</organism>
<comment type="caution">
    <text evidence="3">The sequence shown here is derived from an EMBL/GenBank/DDBJ whole genome shotgun (WGS) entry which is preliminary data.</text>
</comment>
<dbReference type="AlphaFoldDB" id="A0A2T4CZ12"/>
<name>A0A2T4CZ12_9GAMM</name>
<evidence type="ECO:0000259" key="2">
    <source>
        <dbReference type="Pfam" id="PF18153"/>
    </source>
</evidence>
<protein>
    <recommendedName>
        <fullName evidence="2">CD-NTase-associated protein 15 domain-containing protein</fullName>
    </recommendedName>
</protein>
<dbReference type="InterPro" id="IPR041208">
    <property type="entry name" value="Cap15"/>
</dbReference>
<feature type="transmembrane region" description="Helical" evidence="1">
    <location>
        <begin position="37"/>
        <end position="59"/>
    </location>
</feature>